<reference evidence="2 3" key="1">
    <citation type="submission" date="2018-11" db="EMBL/GenBank/DDBJ databases">
        <title>Sequencing the genomes of 1000 actinobacteria strains.</title>
        <authorList>
            <person name="Klenk H.-P."/>
        </authorList>
    </citation>
    <scope>NUCLEOTIDE SEQUENCE [LARGE SCALE GENOMIC DNA]</scope>
    <source>
        <strain evidence="2 3">DSM 44254</strain>
    </source>
</reference>
<dbReference type="Gene3D" id="3.10.450.50">
    <property type="match status" value="1"/>
</dbReference>
<organism evidence="2 3">
    <name type="scientific">Actinocorallia herbida</name>
    <dbReference type="NCBI Taxonomy" id="58109"/>
    <lineage>
        <taxon>Bacteria</taxon>
        <taxon>Bacillati</taxon>
        <taxon>Actinomycetota</taxon>
        <taxon>Actinomycetes</taxon>
        <taxon>Streptosporangiales</taxon>
        <taxon>Thermomonosporaceae</taxon>
        <taxon>Actinocorallia</taxon>
    </lineage>
</organism>
<comment type="caution">
    <text evidence="2">The sequence shown here is derived from an EMBL/GenBank/DDBJ whole genome shotgun (WGS) entry which is preliminary data.</text>
</comment>
<evidence type="ECO:0000313" key="3">
    <source>
        <dbReference type="Proteomes" id="UP000272400"/>
    </source>
</evidence>
<accession>A0A3N1D7D0</accession>
<evidence type="ECO:0000259" key="1">
    <source>
        <dbReference type="Pfam" id="PF12680"/>
    </source>
</evidence>
<dbReference type="Proteomes" id="UP000272400">
    <property type="component" value="Unassembled WGS sequence"/>
</dbReference>
<gene>
    <name evidence="2" type="ORF">EDD29_7081</name>
</gene>
<feature type="domain" description="SnoaL-like" evidence="1">
    <location>
        <begin position="6"/>
        <end position="103"/>
    </location>
</feature>
<protein>
    <submittedName>
        <fullName evidence="2">Steroid delta-isomerase</fullName>
    </submittedName>
</protein>
<sequence>MKAALRAYVDGFANGDAESVIALFAEDAVVEDPVGTPERHGLEEIGKFYRDAVESGAKLVLDGPPRGSHGNGAAMAFTIELPALNLTIKAVDVFTFNDAGEIVTMRAYWGPDDMTS</sequence>
<dbReference type="AlphaFoldDB" id="A0A3N1D7D0"/>
<evidence type="ECO:0000313" key="2">
    <source>
        <dbReference type="EMBL" id="ROO89391.1"/>
    </source>
</evidence>
<keyword evidence="3" id="KW-1185">Reference proteome</keyword>
<dbReference type="EMBL" id="RJKE01000001">
    <property type="protein sequence ID" value="ROO89391.1"/>
    <property type="molecule type" value="Genomic_DNA"/>
</dbReference>
<dbReference type="InterPro" id="IPR037401">
    <property type="entry name" value="SnoaL-like"/>
</dbReference>
<dbReference type="Pfam" id="PF12680">
    <property type="entry name" value="SnoaL_2"/>
    <property type="match status" value="1"/>
</dbReference>
<name>A0A3N1D7D0_9ACTN</name>
<keyword evidence="2" id="KW-0413">Isomerase</keyword>
<proteinExistence type="predicted"/>
<dbReference type="SUPFAM" id="SSF54427">
    <property type="entry name" value="NTF2-like"/>
    <property type="match status" value="1"/>
</dbReference>
<dbReference type="GO" id="GO:0016853">
    <property type="term" value="F:isomerase activity"/>
    <property type="evidence" value="ECO:0007669"/>
    <property type="project" value="UniProtKB-KW"/>
</dbReference>
<dbReference type="InterPro" id="IPR032710">
    <property type="entry name" value="NTF2-like_dom_sf"/>
</dbReference>